<dbReference type="Proteomes" id="UP000639516">
    <property type="component" value="Unassembled WGS sequence"/>
</dbReference>
<proteinExistence type="inferred from homology"/>
<evidence type="ECO:0000256" key="3">
    <source>
        <dbReference type="ARBA" id="ARBA00022729"/>
    </source>
</evidence>
<name>A0ABR7UC38_9BRAD</name>
<dbReference type="EMBL" id="JAATTO010000034">
    <property type="protein sequence ID" value="MBC9981180.1"/>
    <property type="molecule type" value="Genomic_DNA"/>
</dbReference>
<keyword evidence="4" id="KW-0029">Amino-acid transport</keyword>
<reference evidence="6 7" key="1">
    <citation type="journal article" date="2020" name="Arch. Microbiol.">
        <title>Bradyrhizobium campsiandrae sp. nov., a nitrogen-fixing bacterial strain isolated from a native leguminous tree from the Amazon adapted to flooded conditions.</title>
        <authorList>
            <person name="Cabral Michel D."/>
            <person name="Martins da Costa E."/>
            <person name="Azarias Guimaraes A."/>
            <person name="Soares de Carvalho T."/>
            <person name="Santos de Castro Caputo P."/>
            <person name="Willems A."/>
            <person name="de Souza Moreira F.M."/>
        </authorList>
    </citation>
    <scope>NUCLEOTIDE SEQUENCE [LARGE SCALE GENOMIC DNA]</scope>
    <source>
        <strain evidence="7">INPA 384B</strain>
    </source>
</reference>
<dbReference type="PRINTS" id="PR00337">
    <property type="entry name" value="LEUILEVALBP"/>
</dbReference>
<protein>
    <submittedName>
        <fullName evidence="6">ABC transporter substrate-binding protein</fullName>
    </submittedName>
</protein>
<organism evidence="6 7">
    <name type="scientific">Bradyrhizobium campsiandrae</name>
    <dbReference type="NCBI Taxonomy" id="1729892"/>
    <lineage>
        <taxon>Bacteria</taxon>
        <taxon>Pseudomonadati</taxon>
        <taxon>Pseudomonadota</taxon>
        <taxon>Alphaproteobacteria</taxon>
        <taxon>Hyphomicrobiales</taxon>
        <taxon>Nitrobacteraceae</taxon>
        <taxon>Bradyrhizobium</taxon>
    </lineage>
</organism>
<comment type="similarity">
    <text evidence="1">Belongs to the leucine-binding protein family.</text>
</comment>
<dbReference type="InterPro" id="IPR051010">
    <property type="entry name" value="BCAA_transport"/>
</dbReference>
<dbReference type="PANTHER" id="PTHR30483:SF6">
    <property type="entry name" value="PERIPLASMIC BINDING PROTEIN OF ABC TRANSPORTER FOR NATURAL AMINO ACIDS"/>
    <property type="match status" value="1"/>
</dbReference>
<sequence length="381" mass="40311">MRLTRRDFAAGIAAGIAAPYLIKSAHAQSATIKIGMCAPVTGPAAESGGYAIKGAKLALEAVNKAGGILGKQGELIIEDDQTTNPGIVLAFSKLAAQPDIVGFLGSIRSTQVHAISPDVMKLGKPVMIGGTDPNLTHMGNQWLFRFRPNDSYSGRVIAEYGVSTLGKKKWAVLHSTDAFGTAGGKALTEALTKLGAPPVLDQGYANQSQDFTPVVLAIKQSGADILGSYFTFENDLGIFARQLRQLGVNIPWVGSPSIVNITALKLAGPALYNTYGVADYAEDSSEGSKAFGKIYRDAVKVAPDNQSSWTFDAINVLSAAINKAGSTDPAKIREAILSTKKFAGAEGEYNFDQNGDGLHGYNIVKNDKGNIVFDKHIEFND</sequence>
<dbReference type="InterPro" id="IPR028082">
    <property type="entry name" value="Peripla_BP_I"/>
</dbReference>
<keyword evidence="3" id="KW-0732">Signal</keyword>
<dbReference type="InterPro" id="IPR028081">
    <property type="entry name" value="Leu-bd"/>
</dbReference>
<keyword evidence="2" id="KW-0813">Transport</keyword>
<keyword evidence="7" id="KW-1185">Reference proteome</keyword>
<evidence type="ECO:0000259" key="5">
    <source>
        <dbReference type="Pfam" id="PF13458"/>
    </source>
</evidence>
<evidence type="ECO:0000256" key="1">
    <source>
        <dbReference type="ARBA" id="ARBA00010062"/>
    </source>
</evidence>
<evidence type="ECO:0000256" key="2">
    <source>
        <dbReference type="ARBA" id="ARBA00022448"/>
    </source>
</evidence>
<dbReference type="RefSeq" id="WP_188102059.1">
    <property type="nucleotide sequence ID" value="NZ_JAANIH010000024.1"/>
</dbReference>
<evidence type="ECO:0000313" key="7">
    <source>
        <dbReference type="Proteomes" id="UP000639516"/>
    </source>
</evidence>
<gene>
    <name evidence="6" type="ORF">HA482_23535</name>
</gene>
<dbReference type="Gene3D" id="3.40.50.2300">
    <property type="match status" value="2"/>
</dbReference>
<evidence type="ECO:0000256" key="4">
    <source>
        <dbReference type="ARBA" id="ARBA00022970"/>
    </source>
</evidence>
<dbReference type="PANTHER" id="PTHR30483">
    <property type="entry name" value="LEUCINE-SPECIFIC-BINDING PROTEIN"/>
    <property type="match status" value="1"/>
</dbReference>
<feature type="domain" description="Leucine-binding protein" evidence="5">
    <location>
        <begin position="31"/>
        <end position="367"/>
    </location>
</feature>
<dbReference type="InterPro" id="IPR000709">
    <property type="entry name" value="Leu_Ile_Val-bd"/>
</dbReference>
<comment type="caution">
    <text evidence="6">The sequence shown here is derived from an EMBL/GenBank/DDBJ whole genome shotgun (WGS) entry which is preliminary data.</text>
</comment>
<dbReference type="SUPFAM" id="SSF53822">
    <property type="entry name" value="Periplasmic binding protein-like I"/>
    <property type="match status" value="1"/>
</dbReference>
<dbReference type="Pfam" id="PF13458">
    <property type="entry name" value="Peripla_BP_6"/>
    <property type="match status" value="1"/>
</dbReference>
<accession>A0ABR7UC38</accession>
<evidence type="ECO:0000313" key="6">
    <source>
        <dbReference type="EMBL" id="MBC9981180.1"/>
    </source>
</evidence>